<dbReference type="EMBL" id="AMFJ01021663">
    <property type="protein sequence ID" value="EKD65877.1"/>
    <property type="molecule type" value="Genomic_DNA"/>
</dbReference>
<accession>K2AVG9</accession>
<dbReference type="Gene3D" id="3.40.1280.10">
    <property type="match status" value="1"/>
</dbReference>
<evidence type="ECO:0000256" key="2">
    <source>
        <dbReference type="ARBA" id="ARBA00022679"/>
    </source>
</evidence>
<evidence type="ECO:0000256" key="3">
    <source>
        <dbReference type="ARBA" id="ARBA00022691"/>
    </source>
</evidence>
<reference evidence="5" key="1">
    <citation type="journal article" date="2012" name="Science">
        <title>Fermentation, hydrogen, and sulfur metabolism in multiple uncultivated bacterial phyla.</title>
        <authorList>
            <person name="Wrighton K.C."/>
            <person name="Thomas B.C."/>
            <person name="Sharon I."/>
            <person name="Miller C.S."/>
            <person name="Castelle C.J."/>
            <person name="VerBerkmoes N.C."/>
            <person name="Wilkins M.J."/>
            <person name="Hettich R.L."/>
            <person name="Lipton M.S."/>
            <person name="Williams K.H."/>
            <person name="Long P.E."/>
            <person name="Banfield J.F."/>
        </authorList>
    </citation>
    <scope>NUCLEOTIDE SEQUENCE [LARGE SCALE GENOMIC DNA]</scope>
</reference>
<dbReference type="InterPro" id="IPR029028">
    <property type="entry name" value="Alpha/beta_knot_MTases"/>
</dbReference>
<protein>
    <recommendedName>
        <fullName evidence="6">Ribosomal RNA large subunit methyltransferase H</fullName>
    </recommendedName>
</protein>
<organism evidence="5">
    <name type="scientific">uncultured bacterium</name>
    <name type="common">gcode 4</name>
    <dbReference type="NCBI Taxonomy" id="1234023"/>
    <lineage>
        <taxon>Bacteria</taxon>
        <taxon>environmental samples</taxon>
    </lineage>
</organism>
<dbReference type="GO" id="GO:0032259">
    <property type="term" value="P:methylation"/>
    <property type="evidence" value="ECO:0007669"/>
    <property type="project" value="UniProtKB-KW"/>
</dbReference>
<dbReference type="PANTHER" id="PTHR33603">
    <property type="entry name" value="METHYLTRANSFERASE"/>
    <property type="match status" value="1"/>
</dbReference>
<name>K2AVG9_9BACT</name>
<evidence type="ECO:0008006" key="6">
    <source>
        <dbReference type="Google" id="ProtNLM"/>
    </source>
</evidence>
<evidence type="ECO:0000313" key="5">
    <source>
        <dbReference type="EMBL" id="EKD65877.1"/>
    </source>
</evidence>
<dbReference type="SUPFAM" id="SSF75217">
    <property type="entry name" value="alpha/beta knot"/>
    <property type="match status" value="1"/>
</dbReference>
<dbReference type="GO" id="GO:0008168">
    <property type="term" value="F:methyltransferase activity"/>
    <property type="evidence" value="ECO:0007669"/>
    <property type="project" value="UniProtKB-KW"/>
</dbReference>
<dbReference type="Pfam" id="PF02590">
    <property type="entry name" value="SPOUT_MTase"/>
    <property type="match status" value="1"/>
</dbReference>
<gene>
    <name evidence="5" type="ORF">ACD_49C00077G0005</name>
</gene>
<keyword evidence="2" id="KW-0808">Transferase</keyword>
<keyword evidence="1" id="KW-0489">Methyltransferase</keyword>
<evidence type="ECO:0000256" key="1">
    <source>
        <dbReference type="ARBA" id="ARBA00022603"/>
    </source>
</evidence>
<evidence type="ECO:0000256" key="4">
    <source>
        <dbReference type="ARBA" id="ARBA00038303"/>
    </source>
</evidence>
<dbReference type="AlphaFoldDB" id="K2AVG9"/>
<keyword evidence="3" id="KW-0949">S-adenosyl-L-methionine</keyword>
<dbReference type="GO" id="GO:0006364">
    <property type="term" value="P:rRNA processing"/>
    <property type="evidence" value="ECO:0007669"/>
    <property type="project" value="InterPro"/>
</dbReference>
<dbReference type="PIRSF" id="PIRSF004505">
    <property type="entry name" value="MT_bac"/>
    <property type="match status" value="1"/>
</dbReference>
<comment type="similarity">
    <text evidence="4">Belongs to the RNA methyltransferase RlmH family.</text>
</comment>
<dbReference type="InterPro" id="IPR003742">
    <property type="entry name" value="RlmH-like"/>
</dbReference>
<sequence>MIQLIIVTDGFSHFEKAINEYIKRLNKLKIIKIKSEKSTEKNRIISEETKSIKQVLEKEKWYNIYLDIAWESLSSLEFHNTIEKLFLHNPKINIIIWGAYWIDDKILDPLINKKLSLSKMTFPHSMSLLIILEQIYRIENIKKNTWYHH</sequence>
<dbReference type="PANTHER" id="PTHR33603:SF1">
    <property type="entry name" value="RIBOSOMAL RNA LARGE SUBUNIT METHYLTRANSFERASE H"/>
    <property type="match status" value="1"/>
</dbReference>
<dbReference type="InterPro" id="IPR029026">
    <property type="entry name" value="tRNA_m1G_MTases_N"/>
</dbReference>
<comment type="caution">
    <text evidence="5">The sequence shown here is derived from an EMBL/GenBank/DDBJ whole genome shotgun (WGS) entry which is preliminary data.</text>
</comment>
<proteinExistence type="inferred from homology"/>